<dbReference type="RefSeq" id="WP_377774310.1">
    <property type="nucleotide sequence ID" value="NZ_JBHUHO010000039.1"/>
</dbReference>
<dbReference type="InterPro" id="IPR017937">
    <property type="entry name" value="Thioredoxin_CS"/>
</dbReference>
<dbReference type="CDD" id="cd02966">
    <property type="entry name" value="TlpA_like_family"/>
    <property type="match status" value="1"/>
</dbReference>
<evidence type="ECO:0000313" key="4">
    <source>
        <dbReference type="Proteomes" id="UP001597362"/>
    </source>
</evidence>
<name>A0ABW4YNR9_9BACL</name>
<dbReference type="InterPro" id="IPR036249">
    <property type="entry name" value="Thioredoxin-like_sf"/>
</dbReference>
<dbReference type="Gene3D" id="3.40.30.10">
    <property type="entry name" value="Glutaredoxin"/>
    <property type="match status" value="1"/>
</dbReference>
<dbReference type="Proteomes" id="UP001597362">
    <property type="component" value="Unassembled WGS sequence"/>
</dbReference>
<dbReference type="Pfam" id="PF00578">
    <property type="entry name" value="AhpC-TSA"/>
    <property type="match status" value="1"/>
</dbReference>
<dbReference type="EMBL" id="JBHUHO010000039">
    <property type="protein sequence ID" value="MFD2117288.1"/>
    <property type="molecule type" value="Genomic_DNA"/>
</dbReference>
<gene>
    <name evidence="3" type="ORF">ACFSJH_16280</name>
</gene>
<evidence type="ECO:0000256" key="1">
    <source>
        <dbReference type="ARBA" id="ARBA00023157"/>
    </source>
</evidence>
<dbReference type="PANTHER" id="PTHR42852">
    <property type="entry name" value="THIOL:DISULFIDE INTERCHANGE PROTEIN DSBE"/>
    <property type="match status" value="1"/>
</dbReference>
<organism evidence="3 4">
    <name type="scientific">Paenibacillus yanchengensis</name>
    <dbReference type="NCBI Taxonomy" id="2035833"/>
    <lineage>
        <taxon>Bacteria</taxon>
        <taxon>Bacillati</taxon>
        <taxon>Bacillota</taxon>
        <taxon>Bacilli</taxon>
        <taxon>Bacillales</taxon>
        <taxon>Paenibacillaceae</taxon>
        <taxon>Paenibacillus</taxon>
    </lineage>
</organism>
<proteinExistence type="predicted"/>
<comment type="caution">
    <text evidence="3">The sequence shown here is derived from an EMBL/GenBank/DDBJ whole genome shotgun (WGS) entry which is preliminary data.</text>
</comment>
<accession>A0ABW4YNR9</accession>
<keyword evidence="4" id="KW-1185">Reference proteome</keyword>
<reference evidence="4" key="1">
    <citation type="journal article" date="2019" name="Int. J. Syst. Evol. Microbiol.">
        <title>The Global Catalogue of Microorganisms (GCM) 10K type strain sequencing project: providing services to taxonomists for standard genome sequencing and annotation.</title>
        <authorList>
            <consortium name="The Broad Institute Genomics Platform"/>
            <consortium name="The Broad Institute Genome Sequencing Center for Infectious Disease"/>
            <person name="Wu L."/>
            <person name="Ma J."/>
        </authorList>
    </citation>
    <scope>NUCLEOTIDE SEQUENCE [LARGE SCALE GENOMIC DNA]</scope>
    <source>
        <strain evidence="4">GH52</strain>
    </source>
</reference>
<keyword evidence="1" id="KW-1015">Disulfide bond</keyword>
<dbReference type="InterPro" id="IPR050553">
    <property type="entry name" value="Thioredoxin_ResA/DsbE_sf"/>
</dbReference>
<dbReference type="PANTHER" id="PTHR42852:SF13">
    <property type="entry name" value="PROTEIN DIPZ"/>
    <property type="match status" value="1"/>
</dbReference>
<dbReference type="PROSITE" id="PS00194">
    <property type="entry name" value="THIOREDOXIN_1"/>
    <property type="match status" value="1"/>
</dbReference>
<feature type="domain" description="Thioredoxin" evidence="2">
    <location>
        <begin position="41"/>
        <end position="180"/>
    </location>
</feature>
<dbReference type="SUPFAM" id="SSF52833">
    <property type="entry name" value="Thioredoxin-like"/>
    <property type="match status" value="1"/>
</dbReference>
<protein>
    <submittedName>
        <fullName evidence="3">TlpA family protein disulfide reductase</fullName>
    </submittedName>
</protein>
<evidence type="ECO:0000259" key="2">
    <source>
        <dbReference type="PROSITE" id="PS51352"/>
    </source>
</evidence>
<evidence type="ECO:0000313" key="3">
    <source>
        <dbReference type="EMBL" id="MFD2117288.1"/>
    </source>
</evidence>
<dbReference type="InterPro" id="IPR013766">
    <property type="entry name" value="Thioredoxin_domain"/>
</dbReference>
<sequence length="181" mass="21019">MRKVMMLFIAAFVLAGFSVVEYNRAADENGSILKVNAGFSPTVGHEMVPFQLPDMEEESVWIKSGEKKLIFLNFWASWCGPCELEAPDLQKLHEKYGDVMTIYGINSTKNDKERAARQFVEDYKFTFPVVFDREGDITKLFKIQSYPTNFLVDSNGVIRERIPGVITYEDWERRIEKWLEK</sequence>
<dbReference type="PROSITE" id="PS51352">
    <property type="entry name" value="THIOREDOXIN_2"/>
    <property type="match status" value="1"/>
</dbReference>
<dbReference type="InterPro" id="IPR000866">
    <property type="entry name" value="AhpC/TSA"/>
</dbReference>